<dbReference type="InterPro" id="IPR050312">
    <property type="entry name" value="IolE/XylAMocC-like"/>
</dbReference>
<evidence type="ECO:0000313" key="3">
    <source>
        <dbReference type="EMBL" id="RGE71895.1"/>
    </source>
</evidence>
<sequence>MITTFSWFGYELSMSENFKRIKQAGFDGVMLWWDDSFGDIEYRGNPDLARKSGLYVENIHAPFKRINNIWLDNIVGNDLTEYYLHLITECAEYGIPTIVMHPSSGNNVPPYNPLGLDRIRRIIDKAEKYNIYVAFENMRRYEYLKYILDNIDSPRAGFCYDTGHHHYWHPKCNLLAQYGSRLMALHLHDNNRIEDQHLIPFDGTIDWQTTMRQIRQSGYKGAIALEAENGGYQNLPPETFLRLAFDRAKTLERLSDNSV</sequence>
<dbReference type="Proteomes" id="UP000261166">
    <property type="component" value="Unassembled WGS sequence"/>
</dbReference>
<keyword evidence="4" id="KW-1185">Reference proteome</keyword>
<dbReference type="PANTHER" id="PTHR12110">
    <property type="entry name" value="HYDROXYPYRUVATE ISOMERASE"/>
    <property type="match status" value="1"/>
</dbReference>
<dbReference type="InterPro" id="IPR036237">
    <property type="entry name" value="Xyl_isomerase-like_sf"/>
</dbReference>
<reference evidence="3 5" key="1">
    <citation type="submission" date="2018-08" db="EMBL/GenBank/DDBJ databases">
        <title>A genome reference for cultivated species of the human gut microbiota.</title>
        <authorList>
            <person name="Zou Y."/>
            <person name="Xue W."/>
            <person name="Luo G."/>
        </authorList>
    </citation>
    <scope>NUCLEOTIDE SEQUENCE [LARGE SCALE GENOMIC DNA]</scope>
    <source>
        <strain evidence="3 5">AF26-4BH</strain>
        <strain evidence="2">TF05-5AC</strain>
    </source>
</reference>
<dbReference type="OrthoDB" id="9801960at2"/>
<feature type="domain" description="Xylose isomerase-like TIM barrel" evidence="1">
    <location>
        <begin position="18"/>
        <end position="237"/>
    </location>
</feature>
<dbReference type="SUPFAM" id="SSF51658">
    <property type="entry name" value="Xylose isomerase-like"/>
    <property type="match status" value="1"/>
</dbReference>
<organism evidence="3 5">
    <name type="scientific">Eisenbergiella massiliensis</name>
    <dbReference type="NCBI Taxonomy" id="1720294"/>
    <lineage>
        <taxon>Bacteria</taxon>
        <taxon>Bacillati</taxon>
        <taxon>Bacillota</taxon>
        <taxon>Clostridia</taxon>
        <taxon>Lachnospirales</taxon>
        <taxon>Lachnospiraceae</taxon>
        <taxon>Eisenbergiella</taxon>
    </lineage>
</organism>
<comment type="caution">
    <text evidence="3">The sequence shown here is derived from an EMBL/GenBank/DDBJ whole genome shotgun (WGS) entry which is preliminary data.</text>
</comment>
<evidence type="ECO:0000259" key="1">
    <source>
        <dbReference type="Pfam" id="PF01261"/>
    </source>
</evidence>
<dbReference type="RefSeq" id="WP_117530775.1">
    <property type="nucleotide sequence ID" value="NZ_JBKUNB010000001.1"/>
</dbReference>
<protein>
    <submittedName>
        <fullName evidence="3">Sugar phosphate isomerase/epimerase</fullName>
    </submittedName>
</protein>
<proteinExistence type="predicted"/>
<name>A0A3E3IXY6_9FIRM</name>
<gene>
    <name evidence="3" type="ORF">DWY69_10475</name>
    <name evidence="2" type="ORF">DXC51_06260</name>
</gene>
<evidence type="ECO:0000313" key="2">
    <source>
        <dbReference type="EMBL" id="RGE63550.1"/>
    </source>
</evidence>
<evidence type="ECO:0000313" key="5">
    <source>
        <dbReference type="Proteomes" id="UP000261166"/>
    </source>
</evidence>
<dbReference type="GeneID" id="97986492"/>
<dbReference type="InterPro" id="IPR013022">
    <property type="entry name" value="Xyl_isomerase-like_TIM-brl"/>
</dbReference>
<dbReference type="EMBL" id="QVLV01000003">
    <property type="protein sequence ID" value="RGE63550.1"/>
    <property type="molecule type" value="Genomic_DNA"/>
</dbReference>
<dbReference type="Gene3D" id="3.20.20.150">
    <property type="entry name" value="Divalent-metal-dependent TIM barrel enzymes"/>
    <property type="match status" value="1"/>
</dbReference>
<dbReference type="Pfam" id="PF01261">
    <property type="entry name" value="AP_endonuc_2"/>
    <property type="match status" value="1"/>
</dbReference>
<dbReference type="AlphaFoldDB" id="A0A3E3IXY6"/>
<dbReference type="PANTHER" id="PTHR12110:SF21">
    <property type="entry name" value="XYLOSE ISOMERASE-LIKE TIM BARREL DOMAIN-CONTAINING PROTEIN"/>
    <property type="match status" value="1"/>
</dbReference>
<evidence type="ECO:0000313" key="4">
    <source>
        <dbReference type="Proteomes" id="UP000260812"/>
    </source>
</evidence>
<dbReference type="GO" id="GO:0016853">
    <property type="term" value="F:isomerase activity"/>
    <property type="evidence" value="ECO:0007669"/>
    <property type="project" value="UniProtKB-KW"/>
</dbReference>
<dbReference type="EMBL" id="QVLU01000008">
    <property type="protein sequence ID" value="RGE71895.1"/>
    <property type="molecule type" value="Genomic_DNA"/>
</dbReference>
<dbReference type="Proteomes" id="UP000260812">
    <property type="component" value="Unassembled WGS sequence"/>
</dbReference>
<keyword evidence="3" id="KW-0413">Isomerase</keyword>
<accession>A0A3E3IXY6</accession>